<keyword evidence="3" id="KW-1185">Reference proteome</keyword>
<protein>
    <submittedName>
        <fullName evidence="2">Uncharacterized protein</fullName>
    </submittedName>
</protein>
<proteinExistence type="predicted"/>
<accession>A0A345SZL6</accession>
<feature type="transmembrane region" description="Helical" evidence="1">
    <location>
        <begin position="162"/>
        <end position="183"/>
    </location>
</feature>
<evidence type="ECO:0000313" key="2">
    <source>
        <dbReference type="EMBL" id="AXI79171.1"/>
    </source>
</evidence>
<dbReference type="AlphaFoldDB" id="A0A345SZL6"/>
<organism evidence="2 3">
    <name type="scientific">Peterkaempfera bronchialis</name>
    <dbReference type="NCBI Taxonomy" id="2126346"/>
    <lineage>
        <taxon>Bacteria</taxon>
        <taxon>Bacillati</taxon>
        <taxon>Actinomycetota</taxon>
        <taxon>Actinomycetes</taxon>
        <taxon>Kitasatosporales</taxon>
        <taxon>Streptomycetaceae</taxon>
        <taxon>Peterkaempfera</taxon>
    </lineage>
</organism>
<sequence>MPDRSQAQPSTHSPGFHRGAELSQEIWVAHLYGYRFERFDGGRLPGLAGPRLHLAVDTDPAARQRAAWMRAPDLRPGVPAPVLWGANQPGRWPLLWTPPGRPPGYGPILPDGQELPQVAIPPWRTHLSPGNLLRLALWVAAVRVLGGLGVNRAGVAVGPSWWDLLTAAVVAGLLIGALVARLVRDQAIRRAEPGPDPGPGPGYQG</sequence>
<dbReference type="KEGG" id="stri:C7M71_018885"/>
<gene>
    <name evidence="2" type="ORF">C7M71_018885</name>
</gene>
<reference evidence="3" key="1">
    <citation type="submission" date="2018-07" db="EMBL/GenBank/DDBJ databases">
        <title>Streptacidiphilus bronchialis DSM 106435 chromosome.</title>
        <authorList>
            <person name="Batra D."/>
            <person name="Gulvik C.A."/>
        </authorList>
    </citation>
    <scope>NUCLEOTIDE SEQUENCE [LARGE SCALE GENOMIC DNA]</scope>
    <source>
        <strain evidence="3">DSM 106435</strain>
    </source>
</reference>
<dbReference type="EMBL" id="CP031264">
    <property type="protein sequence ID" value="AXI79171.1"/>
    <property type="molecule type" value="Genomic_DNA"/>
</dbReference>
<keyword evidence="1" id="KW-1133">Transmembrane helix</keyword>
<dbReference type="RefSeq" id="WP_114914431.1">
    <property type="nucleotide sequence ID" value="NZ_CP031264.1"/>
</dbReference>
<name>A0A345SZL6_9ACTN</name>
<evidence type="ECO:0000313" key="3">
    <source>
        <dbReference type="Proteomes" id="UP000249340"/>
    </source>
</evidence>
<keyword evidence="1" id="KW-0472">Membrane</keyword>
<dbReference type="Proteomes" id="UP000249340">
    <property type="component" value="Chromosome"/>
</dbReference>
<evidence type="ECO:0000256" key="1">
    <source>
        <dbReference type="SAM" id="Phobius"/>
    </source>
</evidence>
<keyword evidence="1" id="KW-0812">Transmembrane</keyword>
<dbReference type="OrthoDB" id="3854186at2"/>